<proteinExistence type="predicted"/>
<sequence length="280" mass="30345">MIKRIGVMLIALFVIVLTACGNEESATTGAGGAGAAEESSEIIKIATDAAYAPMEFMDKGEITGFDIDFLKEVMAEAGIDYELSNTGWDAMLTSVQQGTEFAAGISSVSITEERKATYDYSLPYFESTNMILFKEGAGITSAMDLKDMKVAVQGATTADTLMTEIMGQGNSSLKKFESNVLAFMELESGGVDAAVADVAIVQEYMKNNPDKAFESILDPENFDSEYYGILYPKGSELKAKLDPAIKAVIDNGKYAEVYKKWFGDEPDLTRLMEELDKAAE</sequence>
<keyword evidence="1 2" id="KW-0732">Signal</keyword>
<dbReference type="Gene3D" id="3.40.190.10">
    <property type="entry name" value="Periplasmic binding protein-like II"/>
    <property type="match status" value="2"/>
</dbReference>
<dbReference type="GO" id="GO:0015276">
    <property type="term" value="F:ligand-gated monoatomic ion channel activity"/>
    <property type="evidence" value="ECO:0007669"/>
    <property type="project" value="InterPro"/>
</dbReference>
<dbReference type="PROSITE" id="PS51257">
    <property type="entry name" value="PROKAR_LIPOPROTEIN"/>
    <property type="match status" value="1"/>
</dbReference>
<evidence type="ECO:0000313" key="7">
    <source>
        <dbReference type="Proteomes" id="UP001220962"/>
    </source>
</evidence>
<feature type="domain" description="Solute-binding protein family 3/N-terminal" evidence="3">
    <location>
        <begin position="42"/>
        <end position="265"/>
    </location>
</feature>
<dbReference type="InterPro" id="IPR001638">
    <property type="entry name" value="Solute-binding_3/MltF_N"/>
</dbReference>
<dbReference type="EMBL" id="CP118101">
    <property type="protein sequence ID" value="WDH82925.1"/>
    <property type="molecule type" value="Genomic_DNA"/>
</dbReference>
<organism evidence="5 7">
    <name type="scientific">Paenibacillus urinalis</name>
    <dbReference type="NCBI Taxonomy" id="521520"/>
    <lineage>
        <taxon>Bacteria</taxon>
        <taxon>Bacillati</taxon>
        <taxon>Bacillota</taxon>
        <taxon>Bacilli</taxon>
        <taxon>Bacillales</taxon>
        <taxon>Paenibacillaceae</taxon>
        <taxon>Paenibacillus</taxon>
    </lineage>
</organism>
<evidence type="ECO:0000259" key="4">
    <source>
        <dbReference type="SMART" id="SM00079"/>
    </source>
</evidence>
<evidence type="ECO:0000313" key="6">
    <source>
        <dbReference type="EMBL" id="WDI02669.1"/>
    </source>
</evidence>
<dbReference type="RefSeq" id="WP_047912498.1">
    <property type="nucleotide sequence ID" value="NZ_CP118101.1"/>
</dbReference>
<dbReference type="SMART" id="SM00062">
    <property type="entry name" value="PBPb"/>
    <property type="match status" value="1"/>
</dbReference>
<dbReference type="PANTHER" id="PTHR35936:SF17">
    <property type="entry name" value="ARGININE-BINDING EXTRACELLULAR PROTEIN ARTP"/>
    <property type="match status" value="1"/>
</dbReference>
<name>A0AAX3MZA7_9BACL</name>
<dbReference type="AlphaFoldDB" id="A0AAX3MZA7"/>
<dbReference type="SMART" id="SM00079">
    <property type="entry name" value="PBPe"/>
    <property type="match status" value="1"/>
</dbReference>
<dbReference type="Proteomes" id="UP001220962">
    <property type="component" value="Chromosome"/>
</dbReference>
<evidence type="ECO:0000256" key="2">
    <source>
        <dbReference type="SAM" id="SignalP"/>
    </source>
</evidence>
<feature type="domain" description="Ionotropic glutamate receptor C-terminal" evidence="4">
    <location>
        <begin position="42"/>
        <end position="264"/>
    </location>
</feature>
<dbReference type="PANTHER" id="PTHR35936">
    <property type="entry name" value="MEMBRANE-BOUND LYTIC MUREIN TRANSGLYCOSYLASE F"/>
    <property type="match status" value="1"/>
</dbReference>
<dbReference type="GO" id="GO:0016020">
    <property type="term" value="C:membrane"/>
    <property type="evidence" value="ECO:0007669"/>
    <property type="project" value="InterPro"/>
</dbReference>
<dbReference type="Pfam" id="PF00497">
    <property type="entry name" value="SBP_bac_3"/>
    <property type="match status" value="1"/>
</dbReference>
<evidence type="ECO:0000259" key="3">
    <source>
        <dbReference type="SMART" id="SM00062"/>
    </source>
</evidence>
<dbReference type="SUPFAM" id="SSF53850">
    <property type="entry name" value="Periplasmic binding protein-like II"/>
    <property type="match status" value="1"/>
</dbReference>
<evidence type="ECO:0000313" key="5">
    <source>
        <dbReference type="EMBL" id="WDH82925.1"/>
    </source>
</evidence>
<protein>
    <submittedName>
        <fullName evidence="5">Transporter substrate-binding domain-containing protein</fullName>
    </submittedName>
</protein>
<reference evidence="5 8" key="1">
    <citation type="submission" date="2023-02" db="EMBL/GenBank/DDBJ databases">
        <title>Pathogen: clinical or host-associated sample.</title>
        <authorList>
            <person name="Hergert J."/>
            <person name="Casey R."/>
            <person name="Wagner J."/>
            <person name="Young E.L."/>
            <person name="Oakeson K.F."/>
        </authorList>
    </citation>
    <scope>NUCLEOTIDE SEQUENCE</scope>
    <source>
        <strain evidence="6 8">2022CK-00829</strain>
        <strain evidence="5">2022CK-00830</strain>
    </source>
</reference>
<feature type="chain" id="PRO_5043757838" evidence="2">
    <location>
        <begin position="20"/>
        <end position="280"/>
    </location>
</feature>
<dbReference type="InterPro" id="IPR001320">
    <property type="entry name" value="Iontro_rcpt_C"/>
</dbReference>
<dbReference type="EMBL" id="CP118108">
    <property type="protein sequence ID" value="WDI02669.1"/>
    <property type="molecule type" value="Genomic_DNA"/>
</dbReference>
<accession>A0AAX3MZA7</accession>
<keyword evidence="8" id="KW-1185">Reference proteome</keyword>
<feature type="signal peptide" evidence="2">
    <location>
        <begin position="1"/>
        <end position="19"/>
    </location>
</feature>
<evidence type="ECO:0000256" key="1">
    <source>
        <dbReference type="ARBA" id="ARBA00022729"/>
    </source>
</evidence>
<gene>
    <name evidence="5" type="ORF">PUW23_01365</name>
    <name evidence="6" type="ORF">PUW25_01355</name>
</gene>
<evidence type="ECO:0000313" key="8">
    <source>
        <dbReference type="Proteomes" id="UP001221519"/>
    </source>
</evidence>
<dbReference type="Proteomes" id="UP001221519">
    <property type="component" value="Chromosome"/>
</dbReference>